<evidence type="ECO:0000256" key="2">
    <source>
        <dbReference type="SAM" id="Phobius"/>
    </source>
</evidence>
<proteinExistence type="predicted"/>
<accession>A0AAE1W8H8</accession>
<keyword evidence="2" id="KW-0812">Transmembrane</keyword>
<feature type="compositionally biased region" description="Basic and acidic residues" evidence="1">
    <location>
        <begin position="238"/>
        <end position="251"/>
    </location>
</feature>
<keyword evidence="2" id="KW-0472">Membrane</keyword>
<reference evidence="3" key="2">
    <citation type="journal article" date="2024" name="Plant">
        <title>Genomic evolution and insights into agronomic trait innovations of Sesamum species.</title>
        <authorList>
            <person name="Miao H."/>
            <person name="Wang L."/>
            <person name="Qu L."/>
            <person name="Liu H."/>
            <person name="Sun Y."/>
            <person name="Le M."/>
            <person name="Wang Q."/>
            <person name="Wei S."/>
            <person name="Zheng Y."/>
            <person name="Lin W."/>
            <person name="Duan Y."/>
            <person name="Cao H."/>
            <person name="Xiong S."/>
            <person name="Wang X."/>
            <person name="Wei L."/>
            <person name="Li C."/>
            <person name="Ma Q."/>
            <person name="Ju M."/>
            <person name="Zhao R."/>
            <person name="Li G."/>
            <person name="Mu C."/>
            <person name="Tian Q."/>
            <person name="Mei H."/>
            <person name="Zhang T."/>
            <person name="Gao T."/>
            <person name="Zhang H."/>
        </authorList>
    </citation>
    <scope>NUCLEOTIDE SEQUENCE</scope>
    <source>
        <strain evidence="3">K16</strain>
    </source>
</reference>
<evidence type="ECO:0000313" key="4">
    <source>
        <dbReference type="Proteomes" id="UP001289374"/>
    </source>
</evidence>
<reference evidence="3" key="1">
    <citation type="submission" date="2020-06" db="EMBL/GenBank/DDBJ databases">
        <authorList>
            <person name="Li T."/>
            <person name="Hu X."/>
            <person name="Zhang T."/>
            <person name="Song X."/>
            <person name="Zhang H."/>
            <person name="Dai N."/>
            <person name="Sheng W."/>
            <person name="Hou X."/>
            <person name="Wei L."/>
        </authorList>
    </citation>
    <scope>NUCLEOTIDE SEQUENCE</scope>
    <source>
        <strain evidence="3">K16</strain>
        <tissue evidence="3">Leaf</tissue>
    </source>
</reference>
<evidence type="ECO:0008006" key="5">
    <source>
        <dbReference type="Google" id="ProtNLM"/>
    </source>
</evidence>
<evidence type="ECO:0000256" key="1">
    <source>
        <dbReference type="SAM" id="MobiDB-lite"/>
    </source>
</evidence>
<comment type="caution">
    <text evidence="3">The sequence shown here is derived from an EMBL/GenBank/DDBJ whole genome shotgun (WGS) entry which is preliminary data.</text>
</comment>
<feature type="transmembrane region" description="Helical" evidence="2">
    <location>
        <begin position="58"/>
        <end position="85"/>
    </location>
</feature>
<keyword evidence="4" id="KW-1185">Reference proteome</keyword>
<feature type="region of interest" description="Disordered" evidence="1">
    <location>
        <begin position="237"/>
        <end position="265"/>
    </location>
</feature>
<gene>
    <name evidence="3" type="ORF">Sango_2464000</name>
</gene>
<dbReference type="AlphaFoldDB" id="A0AAE1W8H8"/>
<name>A0AAE1W8H8_9LAMI</name>
<dbReference type="EMBL" id="JACGWL010000014">
    <property type="protein sequence ID" value="KAK4388574.1"/>
    <property type="molecule type" value="Genomic_DNA"/>
</dbReference>
<keyword evidence="2" id="KW-1133">Transmembrane helix</keyword>
<dbReference type="Proteomes" id="UP001289374">
    <property type="component" value="Unassembled WGS sequence"/>
</dbReference>
<evidence type="ECO:0000313" key="3">
    <source>
        <dbReference type="EMBL" id="KAK4388574.1"/>
    </source>
</evidence>
<organism evidence="3 4">
    <name type="scientific">Sesamum angolense</name>
    <dbReference type="NCBI Taxonomy" id="2727404"/>
    <lineage>
        <taxon>Eukaryota</taxon>
        <taxon>Viridiplantae</taxon>
        <taxon>Streptophyta</taxon>
        <taxon>Embryophyta</taxon>
        <taxon>Tracheophyta</taxon>
        <taxon>Spermatophyta</taxon>
        <taxon>Magnoliopsida</taxon>
        <taxon>eudicotyledons</taxon>
        <taxon>Gunneridae</taxon>
        <taxon>Pentapetalae</taxon>
        <taxon>asterids</taxon>
        <taxon>lamiids</taxon>
        <taxon>Lamiales</taxon>
        <taxon>Pedaliaceae</taxon>
        <taxon>Sesamum</taxon>
    </lineage>
</organism>
<sequence>MSLYATNVLFHKDNSTLGLLNVSSLATANYTKVYKLYHLEDKLFSPPEMFNFGKINSLLLISPLILLPTYLSLSLTYLLTLLFLFPKIRHLLLLRNPNPFWRLIRMPIGKRLWIKRLRCLKELHLGPHYVTCNWSLLQLDVNNGFLHGQLDEEVYMVLPKGSSLDALVATKSNLDDFFTIKDLGHAKYFLGLELARSTHGTYVTQRKYLLDIVQDCFLDDASHIGRLPFTWFASSLPKESDDERQGSEKRLKGSAAFSRSHDPGN</sequence>
<protein>
    <recommendedName>
        <fullName evidence="5">Reverse transcriptase Ty1/copia-type domain-containing protein</fullName>
    </recommendedName>
</protein>